<reference evidence="1 2" key="1">
    <citation type="journal article" date="2015" name="Nat. Commun.">
        <title>Lucilia cuprina genome unlocks parasitic fly biology to underpin future interventions.</title>
        <authorList>
            <person name="Anstead C.A."/>
            <person name="Korhonen P.K."/>
            <person name="Young N.D."/>
            <person name="Hall R.S."/>
            <person name="Jex A.R."/>
            <person name="Murali S.C."/>
            <person name="Hughes D.S."/>
            <person name="Lee S.F."/>
            <person name="Perry T."/>
            <person name="Stroehlein A.J."/>
            <person name="Ansell B.R."/>
            <person name="Breugelmans B."/>
            <person name="Hofmann A."/>
            <person name="Qu J."/>
            <person name="Dugan S."/>
            <person name="Lee S.L."/>
            <person name="Chao H."/>
            <person name="Dinh H."/>
            <person name="Han Y."/>
            <person name="Doddapaneni H.V."/>
            <person name="Worley K.C."/>
            <person name="Muzny D.M."/>
            <person name="Ioannidis P."/>
            <person name="Waterhouse R.M."/>
            <person name="Zdobnov E.M."/>
            <person name="James P.J."/>
            <person name="Bagnall N.H."/>
            <person name="Kotze A.C."/>
            <person name="Gibbs R.A."/>
            <person name="Richards S."/>
            <person name="Batterham P."/>
            <person name="Gasser R.B."/>
        </authorList>
    </citation>
    <scope>NUCLEOTIDE SEQUENCE [LARGE SCALE GENOMIC DNA]</scope>
    <source>
        <strain evidence="1 2">LS</strain>
        <tissue evidence="1">Full body</tissue>
    </source>
</reference>
<name>A0A0L0CNN3_LUCCU</name>
<proteinExistence type="predicted"/>
<keyword evidence="2" id="KW-1185">Reference proteome</keyword>
<dbReference type="AlphaFoldDB" id="A0A0L0CNN3"/>
<accession>A0A0L0CNN3</accession>
<organism evidence="1 2">
    <name type="scientific">Lucilia cuprina</name>
    <name type="common">Green bottle fly</name>
    <name type="synonym">Australian sheep blowfly</name>
    <dbReference type="NCBI Taxonomy" id="7375"/>
    <lineage>
        <taxon>Eukaryota</taxon>
        <taxon>Metazoa</taxon>
        <taxon>Ecdysozoa</taxon>
        <taxon>Arthropoda</taxon>
        <taxon>Hexapoda</taxon>
        <taxon>Insecta</taxon>
        <taxon>Pterygota</taxon>
        <taxon>Neoptera</taxon>
        <taxon>Endopterygota</taxon>
        <taxon>Diptera</taxon>
        <taxon>Brachycera</taxon>
        <taxon>Muscomorpha</taxon>
        <taxon>Oestroidea</taxon>
        <taxon>Calliphoridae</taxon>
        <taxon>Luciliinae</taxon>
        <taxon>Lucilia</taxon>
    </lineage>
</organism>
<sequence>MSEDCIKNLRRAYGGTQTASISLPLEIDAWSLDTWPGPVKALTTDLNYVEGVEKADT</sequence>
<dbReference type="Proteomes" id="UP000037069">
    <property type="component" value="Unassembled WGS sequence"/>
</dbReference>
<evidence type="ECO:0000313" key="2">
    <source>
        <dbReference type="Proteomes" id="UP000037069"/>
    </source>
</evidence>
<evidence type="ECO:0000313" key="1">
    <source>
        <dbReference type="EMBL" id="KNC33925.1"/>
    </source>
</evidence>
<protein>
    <submittedName>
        <fullName evidence="1">Uncharacterized protein</fullName>
    </submittedName>
</protein>
<comment type="caution">
    <text evidence="1">The sequence shown here is derived from an EMBL/GenBank/DDBJ whole genome shotgun (WGS) entry which is preliminary data.</text>
</comment>
<dbReference type="EMBL" id="JRES01000129">
    <property type="protein sequence ID" value="KNC33925.1"/>
    <property type="molecule type" value="Genomic_DNA"/>
</dbReference>
<gene>
    <name evidence="1" type="ORF">FF38_08290</name>
</gene>